<organism evidence="2">
    <name type="scientific">Aeromonas salmonicida subsp. salmonicida</name>
    <dbReference type="NCBI Taxonomy" id="29491"/>
    <lineage>
        <taxon>Bacteria</taxon>
        <taxon>Pseudomonadati</taxon>
        <taxon>Pseudomonadota</taxon>
        <taxon>Gammaproteobacteria</taxon>
        <taxon>Aeromonadales</taxon>
        <taxon>Aeromonadaceae</taxon>
        <taxon>Aeromonas</taxon>
    </lineage>
</organism>
<feature type="compositionally biased region" description="Low complexity" evidence="1">
    <location>
        <begin position="165"/>
        <end position="174"/>
    </location>
</feature>
<sequence>MSTVLKFPGAVAPISKPISRGSSVSTNRRSGYVICWRSLMAADWAKSAVKFAGWMRIISLAAYEECAVSYKGREWTLMRGQLVISTTEFGSLLRDERGRALSKQATDRLLGWFEREGMVSIQGTPWGSVITVNNYDDYQAAIMAVDAVEPAPDKSAPNEQKETQLGGVSVGTPTGTLTGTLTETLKAAPDMGLQLVGDTPSGVPIGVSTGTTTEQEINTLKENIKISSSKNADALPDAGVVESVSTSAEKLRPDAAIQTPSGKFWGTQDDLTCAEYIHGKVLVVNPTAKIPNWAQWANEIRLMRAQDGRTHHEICSLFKWANLDPFWSTNVQCPKTLRKQWDKLQAKRNAAPLTSKRPLSNLAAAQKQARALLESGAVSYDDNTPL</sequence>
<protein>
    <submittedName>
        <fullName evidence="2">Replication phage protein</fullName>
    </submittedName>
</protein>
<dbReference type="EMBL" id="KJ626180">
    <property type="protein sequence ID" value="AIZ49712.1"/>
    <property type="molecule type" value="Genomic_DNA"/>
</dbReference>
<reference evidence="2" key="2">
    <citation type="journal article" date="2015" name="Vet. Microbiol.">
        <title>Variants of a genomic island in Aeromonas salmonicida subsp. salmonicida link isolates with their geographical origins.</title>
        <authorList>
            <person name="Emond-Rheault J.G."/>
            <person name="Vincent A.T."/>
            <person name="Trudel M.V."/>
            <person name="Brochu F."/>
            <person name="Boyle B."/>
            <person name="Tanaka K.H."/>
            <person name="Attere S.A."/>
            <person name="Jubinville E."/>
            <person name="Loch T.P."/>
            <person name="Winters A.D."/>
            <person name="Faisal M."/>
            <person name="Frenette M."/>
            <person name="Derome N."/>
            <person name="Charette S.J."/>
        </authorList>
    </citation>
    <scope>NUCLEOTIDE SEQUENCE</scope>
    <source>
        <strain evidence="2">09-0167</strain>
    </source>
</reference>
<dbReference type="RefSeq" id="WP_052141151.1">
    <property type="nucleotide sequence ID" value="NZ_JRYV01000095.1"/>
</dbReference>
<evidence type="ECO:0000256" key="1">
    <source>
        <dbReference type="SAM" id="MobiDB-lite"/>
    </source>
</evidence>
<reference evidence="2" key="1">
    <citation type="submission" date="2014-03" db="EMBL/GenBank/DDBJ databases">
        <authorList>
            <person name="Emond-Rheault J.-G."/>
            <person name="Trudel M.V."/>
            <person name="Vincent A.T."/>
            <person name="Brochu F."/>
            <person name="Boyle B."/>
            <person name="Tanaka K.H."/>
            <person name="Attere S.A."/>
            <person name="Jubinville E."/>
            <person name="Frenette M."/>
            <person name="Derome N."/>
            <person name="Charette S.J."/>
        </authorList>
    </citation>
    <scope>NUCLEOTIDE SEQUENCE</scope>
    <source>
        <strain evidence="2">09-0167</strain>
    </source>
</reference>
<feature type="region of interest" description="Disordered" evidence="1">
    <location>
        <begin position="151"/>
        <end position="174"/>
    </location>
</feature>
<evidence type="ECO:0000313" key="2">
    <source>
        <dbReference type="EMBL" id="AIZ49712.1"/>
    </source>
</evidence>
<accession>A0A0A7KU52</accession>
<dbReference type="AlphaFoldDB" id="A0A0A7KU52"/>
<proteinExistence type="predicted"/>
<name>A0A0A7KU52_AERSS</name>